<feature type="region of interest" description="Disordered" evidence="1">
    <location>
        <begin position="63"/>
        <end position="84"/>
    </location>
</feature>
<gene>
    <name evidence="2" type="ORF">NTEN_LOCUS20198</name>
</gene>
<protein>
    <submittedName>
        <fullName evidence="2">Uncharacterized protein</fullName>
    </submittedName>
</protein>
<name>A0A6H5HHD2_9HEMI</name>
<accession>A0A6H5HHD2</accession>
<evidence type="ECO:0000256" key="1">
    <source>
        <dbReference type="SAM" id="MobiDB-lite"/>
    </source>
</evidence>
<dbReference type="AlphaFoldDB" id="A0A6H5HHD2"/>
<dbReference type="EMBL" id="CADCXU010029648">
    <property type="protein sequence ID" value="CAB0015858.1"/>
    <property type="molecule type" value="Genomic_DNA"/>
</dbReference>
<organism evidence="2 3">
    <name type="scientific">Nesidiocoris tenuis</name>
    <dbReference type="NCBI Taxonomy" id="355587"/>
    <lineage>
        <taxon>Eukaryota</taxon>
        <taxon>Metazoa</taxon>
        <taxon>Ecdysozoa</taxon>
        <taxon>Arthropoda</taxon>
        <taxon>Hexapoda</taxon>
        <taxon>Insecta</taxon>
        <taxon>Pterygota</taxon>
        <taxon>Neoptera</taxon>
        <taxon>Paraneoptera</taxon>
        <taxon>Hemiptera</taxon>
        <taxon>Heteroptera</taxon>
        <taxon>Panheteroptera</taxon>
        <taxon>Cimicomorpha</taxon>
        <taxon>Miridae</taxon>
        <taxon>Dicyphina</taxon>
        <taxon>Nesidiocoris</taxon>
    </lineage>
</organism>
<proteinExistence type="predicted"/>
<sequence>MFFALSRRAATIRNHAAGWENFLSKGKGFLRIGGLGRESYYPERHHTNGATWRLLRWNTKYEKRRDGSEREKERLATPSQPGSG</sequence>
<keyword evidence="3" id="KW-1185">Reference proteome</keyword>
<feature type="compositionally biased region" description="Basic and acidic residues" evidence="1">
    <location>
        <begin position="63"/>
        <end position="75"/>
    </location>
</feature>
<evidence type="ECO:0000313" key="2">
    <source>
        <dbReference type="EMBL" id="CAB0015858.1"/>
    </source>
</evidence>
<reference evidence="2 3" key="1">
    <citation type="submission" date="2020-02" db="EMBL/GenBank/DDBJ databases">
        <authorList>
            <person name="Ferguson B K."/>
        </authorList>
    </citation>
    <scope>NUCLEOTIDE SEQUENCE [LARGE SCALE GENOMIC DNA]</scope>
</reference>
<evidence type="ECO:0000313" key="3">
    <source>
        <dbReference type="Proteomes" id="UP000479000"/>
    </source>
</evidence>
<dbReference type="Proteomes" id="UP000479000">
    <property type="component" value="Unassembled WGS sequence"/>
</dbReference>